<evidence type="ECO:0000313" key="4">
    <source>
        <dbReference type="Proteomes" id="UP000249451"/>
    </source>
</evidence>
<proteinExistence type="predicted"/>
<dbReference type="AlphaFoldDB" id="A0A2W5B2L7"/>
<protein>
    <submittedName>
        <fullName evidence="3">Uncharacterized protein</fullName>
    </submittedName>
</protein>
<reference evidence="3 4" key="1">
    <citation type="submission" date="2017-11" db="EMBL/GenBank/DDBJ databases">
        <title>Infants hospitalized years apart are colonized by the same room-sourced microbial strains.</title>
        <authorList>
            <person name="Brooks B."/>
            <person name="Olm M.R."/>
            <person name="Firek B.A."/>
            <person name="Baker R."/>
            <person name="Thomas B.C."/>
            <person name="Morowitz M.J."/>
            <person name="Banfield J.F."/>
        </authorList>
    </citation>
    <scope>NUCLEOTIDE SEQUENCE [LARGE SCALE GENOMIC DNA]</scope>
    <source>
        <strain evidence="3">S2_012_000_R3_87</strain>
    </source>
</reference>
<accession>A0A2W5B2L7</accession>
<sequence length="118" mass="12853">MNTPSMDRPRPTNDLHEDEEPRDTGTFKATLPALGGFLTADGQPINTAPQDKPTPRVTLPFYCEGEEPSSRLWFTVTSTLLVVSIVALILVALLLYVLSDDVIGQADGLLSVLRTSVR</sequence>
<dbReference type="Proteomes" id="UP000249451">
    <property type="component" value="Unassembled WGS sequence"/>
</dbReference>
<gene>
    <name evidence="3" type="ORF">DI609_05190</name>
</gene>
<keyword evidence="2" id="KW-0472">Membrane</keyword>
<evidence type="ECO:0000256" key="1">
    <source>
        <dbReference type="SAM" id="MobiDB-lite"/>
    </source>
</evidence>
<name>A0A2W5B2L7_9CORY</name>
<keyword evidence="2" id="KW-1133">Transmembrane helix</keyword>
<keyword evidence="2" id="KW-0812">Transmembrane</keyword>
<organism evidence="3 4">
    <name type="scientific">Corynebacterium urealyticum</name>
    <dbReference type="NCBI Taxonomy" id="43771"/>
    <lineage>
        <taxon>Bacteria</taxon>
        <taxon>Bacillati</taxon>
        <taxon>Actinomycetota</taxon>
        <taxon>Actinomycetes</taxon>
        <taxon>Mycobacteriales</taxon>
        <taxon>Corynebacteriaceae</taxon>
        <taxon>Corynebacterium</taxon>
    </lineage>
</organism>
<evidence type="ECO:0000313" key="3">
    <source>
        <dbReference type="EMBL" id="PZP01025.1"/>
    </source>
</evidence>
<comment type="caution">
    <text evidence="3">The sequence shown here is derived from an EMBL/GenBank/DDBJ whole genome shotgun (WGS) entry which is preliminary data.</text>
</comment>
<dbReference type="EMBL" id="QFNY01000098">
    <property type="protein sequence ID" value="PZP01025.1"/>
    <property type="molecule type" value="Genomic_DNA"/>
</dbReference>
<evidence type="ECO:0000256" key="2">
    <source>
        <dbReference type="SAM" id="Phobius"/>
    </source>
</evidence>
<feature type="transmembrane region" description="Helical" evidence="2">
    <location>
        <begin position="72"/>
        <end position="98"/>
    </location>
</feature>
<feature type="region of interest" description="Disordered" evidence="1">
    <location>
        <begin position="1"/>
        <end position="26"/>
    </location>
</feature>